<evidence type="ECO:0000313" key="1">
    <source>
        <dbReference type="EMBL" id="TNV73285.1"/>
    </source>
</evidence>
<name>A0A8J8NFA0_HALGN</name>
<organism evidence="1 2">
    <name type="scientific">Halteria grandinella</name>
    <dbReference type="NCBI Taxonomy" id="5974"/>
    <lineage>
        <taxon>Eukaryota</taxon>
        <taxon>Sar</taxon>
        <taxon>Alveolata</taxon>
        <taxon>Ciliophora</taxon>
        <taxon>Intramacronucleata</taxon>
        <taxon>Spirotrichea</taxon>
        <taxon>Stichotrichia</taxon>
        <taxon>Sporadotrichida</taxon>
        <taxon>Halteriidae</taxon>
        <taxon>Halteria</taxon>
    </lineage>
</organism>
<evidence type="ECO:0000313" key="2">
    <source>
        <dbReference type="Proteomes" id="UP000785679"/>
    </source>
</evidence>
<reference evidence="1" key="1">
    <citation type="submission" date="2019-06" db="EMBL/GenBank/DDBJ databases">
        <authorList>
            <person name="Zheng W."/>
        </authorList>
    </citation>
    <scope>NUCLEOTIDE SEQUENCE</scope>
    <source>
        <strain evidence="1">QDHG01</strain>
    </source>
</reference>
<dbReference type="AlphaFoldDB" id="A0A8J8NFA0"/>
<sequence length="70" mass="8288">MLPDQCLSQQLSLHLDPLICHSQLSVLLACNCLNLFQFCTQHFLRAYQWVKHCFQQILIHLPRKVLFTHI</sequence>
<comment type="caution">
    <text evidence="1">The sequence shown here is derived from an EMBL/GenBank/DDBJ whole genome shotgun (WGS) entry which is preliminary data.</text>
</comment>
<accession>A0A8J8NFA0</accession>
<dbReference type="Proteomes" id="UP000785679">
    <property type="component" value="Unassembled WGS sequence"/>
</dbReference>
<keyword evidence="2" id="KW-1185">Reference proteome</keyword>
<dbReference type="EMBL" id="RRYP01019313">
    <property type="protein sequence ID" value="TNV73285.1"/>
    <property type="molecule type" value="Genomic_DNA"/>
</dbReference>
<protein>
    <submittedName>
        <fullName evidence="1">Uncharacterized protein</fullName>
    </submittedName>
</protein>
<gene>
    <name evidence="1" type="ORF">FGO68_gene8213</name>
</gene>
<proteinExistence type="predicted"/>